<organism evidence="3 4">
    <name type="scientific">Candida dubliniensis (strain CD36 / ATCC MYA-646 / CBS 7987 / NCPF 3949 / NRRL Y-17841)</name>
    <name type="common">Yeast</name>
    <dbReference type="NCBI Taxonomy" id="573826"/>
    <lineage>
        <taxon>Eukaryota</taxon>
        <taxon>Fungi</taxon>
        <taxon>Dikarya</taxon>
        <taxon>Ascomycota</taxon>
        <taxon>Saccharomycotina</taxon>
        <taxon>Pichiomycetes</taxon>
        <taxon>Debaryomycetaceae</taxon>
        <taxon>Candida/Lodderomyces clade</taxon>
        <taxon>Candida</taxon>
    </lineage>
</organism>
<evidence type="ECO:0000313" key="4">
    <source>
        <dbReference type="Proteomes" id="UP000002605"/>
    </source>
</evidence>
<dbReference type="CGD" id="CAL0000166996">
    <property type="gene designation" value="Cd36_23060"/>
</dbReference>
<accession>B9WCG3</accession>
<evidence type="ECO:0000313" key="2">
    <source>
        <dbReference type="CGD" id="CAL0000166996"/>
    </source>
</evidence>
<sequence length="138" mass="16015">MLSRNIFLFPNHGMFCLIDTLNTVKPFFFFFFFFAELIIEKNLTIKGFTCIIRFMLKNLDGHRKVKGLGSGSGRSVGRPANTSNQNQNQNQNENENEKKKKKKKRTYTRFRLASPHLTSPHLNLSVMLVYCTANYNTK</sequence>
<gene>
    <name evidence="2" type="ordered locus">Cd36_23060</name>
    <name evidence="3" type="ORF">CD36_23060</name>
</gene>
<evidence type="ECO:0000313" key="3">
    <source>
        <dbReference type="EMBL" id="CAX44085.1"/>
    </source>
</evidence>
<dbReference type="RefSeq" id="XP_002418780.1">
    <property type="nucleotide sequence ID" value="XM_002418735.1"/>
</dbReference>
<dbReference type="AlphaFoldDB" id="B9WCG3"/>
<dbReference type="GeneID" id="8046319"/>
<dbReference type="KEGG" id="cdu:CD36_23060"/>
<dbReference type="EMBL" id="FM992689">
    <property type="protein sequence ID" value="CAX44085.1"/>
    <property type="molecule type" value="Genomic_DNA"/>
</dbReference>
<name>B9WCG3_CANDC</name>
<protein>
    <submittedName>
        <fullName evidence="3">Bud site selection protein, putative</fullName>
    </submittedName>
</protein>
<feature type="compositionally biased region" description="Low complexity" evidence="1">
    <location>
        <begin position="75"/>
        <end position="93"/>
    </location>
</feature>
<dbReference type="HOGENOM" id="CLU_1855002_0_0_1"/>
<evidence type="ECO:0000256" key="1">
    <source>
        <dbReference type="SAM" id="MobiDB-lite"/>
    </source>
</evidence>
<keyword evidence="4" id="KW-1185">Reference proteome</keyword>
<dbReference type="Proteomes" id="UP000002605">
    <property type="component" value="Chromosome 2"/>
</dbReference>
<reference evidence="3 4" key="1">
    <citation type="journal article" date="2009" name="Genome Res.">
        <title>Comparative genomics of the fungal pathogens Candida dubliniensis and Candida albicans.</title>
        <authorList>
            <person name="Jackson A.P."/>
            <person name="Gamble J.A."/>
            <person name="Yeomans T."/>
            <person name="Moran G.P."/>
            <person name="Saunders D."/>
            <person name="Harris D."/>
            <person name="Aslett M."/>
            <person name="Barrell J.F."/>
            <person name="Butler G."/>
            <person name="Citiulo F."/>
            <person name="Coleman D.C."/>
            <person name="de Groot P.W.J."/>
            <person name="Goodwin T.J."/>
            <person name="Quail M.A."/>
            <person name="McQuillan J."/>
            <person name="Munro C.A."/>
            <person name="Pain A."/>
            <person name="Poulter R.T."/>
            <person name="Rajandream M.A."/>
            <person name="Renauld H."/>
            <person name="Spiering M.J."/>
            <person name="Tivey A."/>
            <person name="Gow N.A.R."/>
            <person name="Barrell B."/>
            <person name="Sullivan D.J."/>
            <person name="Berriman M."/>
        </authorList>
    </citation>
    <scope>NUCLEOTIDE SEQUENCE [LARGE SCALE GENOMIC DNA]</scope>
    <source>
        <strain evidence="4">CD36 / ATCC MYA-646 / CBS 7987 / NCPF 3949 / NRRL Y-17841</strain>
    </source>
</reference>
<proteinExistence type="predicted"/>
<feature type="region of interest" description="Disordered" evidence="1">
    <location>
        <begin position="67"/>
        <end position="105"/>
    </location>
</feature>
<dbReference type="VEuPathDB" id="FungiDB:CD36_23060"/>